<keyword evidence="1" id="KW-0472">Membrane</keyword>
<comment type="caution">
    <text evidence="4">The sequence shown here is derived from an EMBL/GenBank/DDBJ whole genome shotgun (WGS) entry which is preliminary data.</text>
</comment>
<keyword evidence="5" id="KW-1185">Reference proteome</keyword>
<dbReference type="InterPro" id="IPR024425">
    <property type="entry name" value="LiaF-like_C"/>
</dbReference>
<name>A0A0R2MYG7_9LACO</name>
<accession>A0A0R2MYG7</accession>
<sequence length="241" mass="26881">MAQRWQFFLLIEALLLLWFGYQLVTTPPAIIGLIIGIGLLVWNSKRKKDRPIMLIVGIVMISISVMINPAIWIMLAIAVLFIGVGGAMGDPHNNLARAMPWMHKQFYTVNTVEPMEKGGTRTRRPWFGDFTIGQAPFEWDDINLCVAAGDTIIDLGNTLLPERDNVVVVRKGFGKTRILVPIGVGVSINHSALYGQLHFNQTELTVHNETITQYSEGYADAPRRIRLVTSTLIGDVEVLTI</sequence>
<dbReference type="AlphaFoldDB" id="A0A0R2MYG7"/>
<protein>
    <submittedName>
        <fullName evidence="4">Membrane protein</fullName>
    </submittedName>
</protein>
<organism evidence="4 5">
    <name type="scientific">Lacticaseibacillus saniviri JCM 17471 = DSM 24301</name>
    <dbReference type="NCBI Taxonomy" id="1293598"/>
    <lineage>
        <taxon>Bacteria</taxon>
        <taxon>Bacillati</taxon>
        <taxon>Bacillota</taxon>
        <taxon>Bacilli</taxon>
        <taxon>Lactobacillales</taxon>
        <taxon>Lactobacillaceae</taxon>
        <taxon>Lacticaseibacillus</taxon>
    </lineage>
</organism>
<dbReference type="OrthoDB" id="2351415at2"/>
<dbReference type="NCBIfam" id="NF040535">
    <property type="entry name" value="LiaF_C_term"/>
    <property type="match status" value="1"/>
</dbReference>
<keyword evidence="1" id="KW-1133">Transmembrane helix</keyword>
<feature type="domain" description="DUF7649" evidence="3">
    <location>
        <begin position="3"/>
        <end position="84"/>
    </location>
</feature>
<dbReference type="Proteomes" id="UP000050969">
    <property type="component" value="Unassembled WGS sequence"/>
</dbReference>
<dbReference type="PIRSF" id="PIRSF031509">
    <property type="entry name" value="Cell_wall_LiaF/YvqF"/>
    <property type="match status" value="1"/>
</dbReference>
<dbReference type="Pfam" id="PF24661">
    <property type="entry name" value="DUF7649"/>
    <property type="match status" value="1"/>
</dbReference>
<reference evidence="4 5" key="1">
    <citation type="journal article" date="2015" name="Genome Announc.">
        <title>Expanding the biotechnology potential of lactobacilli through comparative genomics of 213 strains and associated genera.</title>
        <authorList>
            <person name="Sun Z."/>
            <person name="Harris H.M."/>
            <person name="McCann A."/>
            <person name="Guo C."/>
            <person name="Argimon S."/>
            <person name="Zhang W."/>
            <person name="Yang X."/>
            <person name="Jeffery I.B."/>
            <person name="Cooney J.C."/>
            <person name="Kagawa T.F."/>
            <person name="Liu W."/>
            <person name="Song Y."/>
            <person name="Salvetti E."/>
            <person name="Wrobel A."/>
            <person name="Rasinkangas P."/>
            <person name="Parkhill J."/>
            <person name="Rea M.C."/>
            <person name="O'Sullivan O."/>
            <person name="Ritari J."/>
            <person name="Douillard F.P."/>
            <person name="Paul Ross R."/>
            <person name="Yang R."/>
            <person name="Briner A.E."/>
            <person name="Felis G.E."/>
            <person name="de Vos W.M."/>
            <person name="Barrangou R."/>
            <person name="Klaenhammer T.R."/>
            <person name="Caufield P.W."/>
            <person name="Cui Y."/>
            <person name="Zhang H."/>
            <person name="O'Toole P.W."/>
        </authorList>
    </citation>
    <scope>NUCLEOTIDE SEQUENCE [LARGE SCALE GENOMIC DNA]</scope>
    <source>
        <strain evidence="4 5">DSM 24301</strain>
    </source>
</reference>
<evidence type="ECO:0000256" key="1">
    <source>
        <dbReference type="SAM" id="Phobius"/>
    </source>
</evidence>
<dbReference type="InterPro" id="IPR056066">
    <property type="entry name" value="DUF7649"/>
</dbReference>
<feature type="transmembrane region" description="Helical" evidence="1">
    <location>
        <begin position="20"/>
        <end position="42"/>
    </location>
</feature>
<dbReference type="RefSeq" id="WP_054777955.1">
    <property type="nucleotide sequence ID" value="NZ_BBBX01000023.1"/>
</dbReference>
<evidence type="ECO:0000259" key="3">
    <source>
        <dbReference type="Pfam" id="PF24661"/>
    </source>
</evidence>
<keyword evidence="1" id="KW-0812">Transmembrane</keyword>
<feature type="transmembrane region" description="Helical" evidence="1">
    <location>
        <begin position="54"/>
        <end position="84"/>
    </location>
</feature>
<dbReference type="InterPro" id="IPR047793">
    <property type="entry name" value="LiaF_C"/>
</dbReference>
<dbReference type="STRING" id="1293598.IV56_GL000822"/>
<dbReference type="GO" id="GO:0016020">
    <property type="term" value="C:membrane"/>
    <property type="evidence" value="ECO:0007669"/>
    <property type="project" value="InterPro"/>
</dbReference>
<proteinExistence type="predicted"/>
<evidence type="ECO:0000259" key="2">
    <source>
        <dbReference type="Pfam" id="PF09922"/>
    </source>
</evidence>
<gene>
    <name evidence="4" type="ORF">IV56_GL000822</name>
</gene>
<evidence type="ECO:0000313" key="5">
    <source>
        <dbReference type="Proteomes" id="UP000050969"/>
    </source>
</evidence>
<dbReference type="InterPro" id="IPR016975">
    <property type="entry name" value="Cell_wall_LiaF"/>
</dbReference>
<dbReference type="EMBL" id="JQCE01000004">
    <property type="protein sequence ID" value="KRO18545.1"/>
    <property type="molecule type" value="Genomic_DNA"/>
</dbReference>
<evidence type="ECO:0000313" key="4">
    <source>
        <dbReference type="EMBL" id="KRO18545.1"/>
    </source>
</evidence>
<dbReference type="Pfam" id="PF09922">
    <property type="entry name" value="LiaF-like_C"/>
    <property type="match status" value="1"/>
</dbReference>
<feature type="domain" description="Cell wall-active antibiotics response LiaF-like C-terminal" evidence="2">
    <location>
        <begin position="126"/>
        <end position="238"/>
    </location>
</feature>
<dbReference type="PATRIC" id="fig|1293598.4.peg.870"/>